<organism evidence="7 8">
    <name type="scientific">Limulus polyphemus</name>
    <name type="common">Atlantic horseshoe crab</name>
    <dbReference type="NCBI Taxonomy" id="6850"/>
    <lineage>
        <taxon>Eukaryota</taxon>
        <taxon>Metazoa</taxon>
        <taxon>Ecdysozoa</taxon>
        <taxon>Arthropoda</taxon>
        <taxon>Chelicerata</taxon>
        <taxon>Merostomata</taxon>
        <taxon>Xiphosura</taxon>
        <taxon>Limulidae</taxon>
        <taxon>Limulus</taxon>
    </lineage>
</organism>
<evidence type="ECO:0000256" key="3">
    <source>
        <dbReference type="ARBA" id="ARBA00022989"/>
    </source>
</evidence>
<dbReference type="InterPro" id="IPR057282">
    <property type="entry name" value="RETREG1-3-like_RHD"/>
</dbReference>
<feature type="transmembrane region" description="Helical" evidence="5">
    <location>
        <begin position="59"/>
        <end position="78"/>
    </location>
</feature>
<dbReference type="GeneID" id="106457633"/>
<dbReference type="PANTHER" id="PTHR20952">
    <property type="entry name" value="ADP-RIBOSYLATION-LIKE FACTOR 6-INTERACTING PROTEIN"/>
    <property type="match status" value="1"/>
</dbReference>
<feature type="transmembrane region" description="Helical" evidence="5">
    <location>
        <begin position="152"/>
        <end position="168"/>
    </location>
</feature>
<dbReference type="Pfam" id="PF24456">
    <property type="entry name" value="RHD_RETREG1-3"/>
    <property type="match status" value="1"/>
</dbReference>
<dbReference type="InterPro" id="IPR052114">
    <property type="entry name" value="ER_autophagy_membrane_reg"/>
</dbReference>
<evidence type="ECO:0000256" key="5">
    <source>
        <dbReference type="SAM" id="Phobius"/>
    </source>
</evidence>
<keyword evidence="2 5" id="KW-0812">Transmembrane</keyword>
<sequence>MADEVASQSATEIDPVYQNTSNLKMVYEEDNVKILKSKLEGWKQVVQVVHSILVWEQSYYPALLAGFVALQFILLWYFEPSVLTTFSVLGIFVCVADYAVPIICTTFLDTSRWTEAQEHKHEDICKSIIHAKQQISELWLLFTQLRETKPKLYFVSVLIILLVLAWIGNVVNNMLLAFLFVLGLVMLPGLKHQGILQKYISQIAQQLKNIVGQKLKKN</sequence>
<dbReference type="CDD" id="cd22559">
    <property type="entry name" value="Arl6IP1"/>
    <property type="match status" value="1"/>
</dbReference>
<evidence type="ECO:0000259" key="6">
    <source>
        <dbReference type="Pfam" id="PF24456"/>
    </source>
</evidence>
<dbReference type="Proteomes" id="UP000694941">
    <property type="component" value="Unplaced"/>
</dbReference>
<keyword evidence="7" id="KW-1185">Reference proteome</keyword>
<evidence type="ECO:0000256" key="4">
    <source>
        <dbReference type="ARBA" id="ARBA00023136"/>
    </source>
</evidence>
<evidence type="ECO:0000313" key="8">
    <source>
        <dbReference type="RefSeq" id="XP_013772522.2"/>
    </source>
</evidence>
<gene>
    <name evidence="8" type="primary">LOC106457633</name>
</gene>
<reference evidence="8" key="1">
    <citation type="submission" date="2025-08" db="UniProtKB">
        <authorList>
            <consortium name="RefSeq"/>
        </authorList>
    </citation>
    <scope>IDENTIFICATION</scope>
    <source>
        <tissue evidence="8">Muscle</tissue>
    </source>
</reference>
<proteinExistence type="predicted"/>
<feature type="transmembrane region" description="Helical" evidence="5">
    <location>
        <begin position="84"/>
        <end position="108"/>
    </location>
</feature>
<name>A0ABM1B0W2_LIMPO</name>
<keyword evidence="3 5" id="KW-1133">Transmembrane helix</keyword>
<dbReference type="PANTHER" id="PTHR20952:SF0">
    <property type="entry name" value="ADP-RIBOSYLATION FACTOR-LIKE PROTEIN 6-INTERACTING PROTEIN 1"/>
    <property type="match status" value="1"/>
</dbReference>
<protein>
    <submittedName>
        <fullName evidence="8">ADP-ribosylation factor-like protein 6-interacting protein 1</fullName>
    </submittedName>
</protein>
<keyword evidence="4 5" id="KW-0472">Membrane</keyword>
<feature type="domain" description="RETREG1-3/ARL6IP-like N-terminal reticulon-homology" evidence="6">
    <location>
        <begin position="42"/>
        <end position="208"/>
    </location>
</feature>
<comment type="subcellular location">
    <subcellularLocation>
        <location evidence="1">Membrane</location>
        <topology evidence="1">Multi-pass membrane protein</topology>
    </subcellularLocation>
</comment>
<dbReference type="RefSeq" id="XP_013772522.2">
    <property type="nucleotide sequence ID" value="XM_013917068.2"/>
</dbReference>
<accession>A0ABM1B0W2</accession>
<evidence type="ECO:0000313" key="7">
    <source>
        <dbReference type="Proteomes" id="UP000694941"/>
    </source>
</evidence>
<feature type="transmembrane region" description="Helical" evidence="5">
    <location>
        <begin position="174"/>
        <end position="190"/>
    </location>
</feature>
<evidence type="ECO:0000256" key="2">
    <source>
        <dbReference type="ARBA" id="ARBA00022692"/>
    </source>
</evidence>
<evidence type="ECO:0000256" key="1">
    <source>
        <dbReference type="ARBA" id="ARBA00004141"/>
    </source>
</evidence>